<keyword evidence="4 9" id="KW-0560">Oxidoreductase</keyword>
<dbReference type="InterPro" id="IPR049947">
    <property type="entry name" value="Cu_Am_Ox_Cu-bd"/>
</dbReference>
<sequence length="695" mass="75574">MMMAKVSFLPMLPVVILGSMVMVTTAAAAASSHPHPLDPLSAAEITAVRAAVLASPLVPARPLHFHYVGLDEPDKPDVLAFAYGTAGSPSRRPLLPRQALVIARAGGQSHELRVDVTDVSCPSVLSHAVHRGAGFPPLTLEEQFAALALAPACAPFARSVRRRGLSMDDVVCSVLPAGWFGGAGARRVAKMQCFVAGDTANYYARPIEGVTMVVDLDRMAIVGFRDREAYPVPKAEGTDYRAGKVGPPLPGLEPAPGVVVQPEGRGFHIDGHVVRWANWEFHLGFDMRAGAVISLASVHDADAGLRRRVLYRGFVSEVFVPYMDPAEEWYYRTFLDAGETDLGLWAYPLQPGADCPANAAYWDGYNADQDGNPVKAGNMMCVFERYAGDVAWRHTESGLPGELITEVRPDVSLVVRMVVSAGNYDYILDWEFKTSGSIKFVVSLTGLVEVKATSYTHADEITSDAHGTLVAENTLAVYHDHYVTYHLDLDIDGTNNSFVKNVITAKRNTGDPATGGADTPRRSYWTVRREVAETEADGQVDVDAGPADLLFVNPGKKTRLGNEVGYRLIPAGATAASVLADDDFPQRRASYTKKQVWVTPYSKSEKWAAGLYADQSTGDDGLAAWSGRNRGIRDEDIVLWYTLGLHHIPYQEDFPVMPTLSGGFELRPSNFFERNPILRARPASTNGSFRNCSCT</sequence>
<feature type="active site" description="Schiff-base intermediate with substrate; via topaquinone" evidence="7">
    <location>
        <position position="424"/>
    </location>
</feature>
<accession>A0A8T0VSQ3</accession>
<feature type="domain" description="Copper amine oxidase N3-terminal" evidence="13">
    <location>
        <begin position="136"/>
        <end position="233"/>
    </location>
</feature>
<dbReference type="GO" id="GO:0048038">
    <property type="term" value="F:quinone binding"/>
    <property type="evidence" value="ECO:0007669"/>
    <property type="project" value="InterPro"/>
</dbReference>
<dbReference type="Proteomes" id="UP000823388">
    <property type="component" value="Chromosome 2N"/>
</dbReference>
<protein>
    <recommendedName>
        <fullName evidence="9">Amine oxidase</fullName>
        <ecNumber evidence="9">1.4.3.-</ecNumber>
    </recommendedName>
</protein>
<dbReference type="FunFam" id="3.10.450.40:FF:000012">
    <property type="entry name" value="Amine oxidase"/>
    <property type="match status" value="1"/>
</dbReference>
<dbReference type="GO" id="GO:0008131">
    <property type="term" value="F:primary methylamine oxidase activity"/>
    <property type="evidence" value="ECO:0007669"/>
    <property type="project" value="InterPro"/>
</dbReference>
<evidence type="ECO:0000256" key="2">
    <source>
        <dbReference type="ARBA" id="ARBA00022723"/>
    </source>
</evidence>
<dbReference type="EC" id="1.4.3.-" evidence="9"/>
<dbReference type="PROSITE" id="PS01165">
    <property type="entry name" value="COPPER_AMINE_OXID_2"/>
    <property type="match status" value="1"/>
</dbReference>
<evidence type="ECO:0000256" key="6">
    <source>
        <dbReference type="ARBA" id="ARBA00023157"/>
    </source>
</evidence>
<dbReference type="Gene3D" id="3.10.450.40">
    <property type="match status" value="2"/>
</dbReference>
<dbReference type="Pfam" id="PF02728">
    <property type="entry name" value="Cu_amine_oxidN3"/>
    <property type="match status" value="1"/>
</dbReference>
<dbReference type="InterPro" id="IPR016182">
    <property type="entry name" value="Cu_amine_oxidase_N-reg"/>
</dbReference>
<dbReference type="InterPro" id="IPR000269">
    <property type="entry name" value="Cu_amine_oxidase"/>
</dbReference>
<evidence type="ECO:0000256" key="7">
    <source>
        <dbReference type="PIRSR" id="PIRSR600269-50"/>
    </source>
</evidence>
<dbReference type="PROSITE" id="PS01164">
    <property type="entry name" value="COPPER_AMINE_OXID_1"/>
    <property type="match status" value="1"/>
</dbReference>
<feature type="domain" description="Copper amine oxidase N2-terminal" evidence="12">
    <location>
        <begin position="35"/>
        <end position="119"/>
    </location>
</feature>
<dbReference type="PANTHER" id="PTHR10638">
    <property type="entry name" value="COPPER AMINE OXIDASE"/>
    <property type="match status" value="1"/>
</dbReference>
<dbReference type="FunFam" id="3.10.450.40:FF:000005">
    <property type="entry name" value="Amine oxidase"/>
    <property type="match status" value="1"/>
</dbReference>
<keyword evidence="3 7" id="KW-0801">TPQ</keyword>
<dbReference type="Pfam" id="PF02727">
    <property type="entry name" value="Cu_amine_oxidN2"/>
    <property type="match status" value="1"/>
</dbReference>
<comment type="caution">
    <text evidence="14">The sequence shown here is derived from an EMBL/GenBank/DDBJ whole genome shotgun (WGS) entry which is preliminary data.</text>
</comment>
<feature type="active site" description="Proton acceptor" evidence="7">
    <location>
        <position position="336"/>
    </location>
</feature>
<dbReference type="InterPro" id="IPR049948">
    <property type="entry name" value="Cu_Am_ox_TPQ-bd"/>
</dbReference>
<keyword evidence="2 9" id="KW-0479">Metal-binding</keyword>
<evidence type="ECO:0000313" key="15">
    <source>
        <dbReference type="Proteomes" id="UP000823388"/>
    </source>
</evidence>
<dbReference type="FunFam" id="2.70.98.20:FF:000004">
    <property type="entry name" value="Amine oxidase"/>
    <property type="match status" value="1"/>
</dbReference>
<evidence type="ECO:0000259" key="12">
    <source>
        <dbReference type="Pfam" id="PF02727"/>
    </source>
</evidence>
<dbReference type="InterPro" id="IPR015802">
    <property type="entry name" value="Cu_amine_oxidase_N3"/>
</dbReference>
<dbReference type="SUPFAM" id="SSF54416">
    <property type="entry name" value="Amine oxidase N-terminal region"/>
    <property type="match status" value="2"/>
</dbReference>
<dbReference type="AlphaFoldDB" id="A0A8T0VSQ3"/>
<feature type="signal peptide" evidence="10">
    <location>
        <begin position="1"/>
        <end position="18"/>
    </location>
</feature>
<dbReference type="PANTHER" id="PTHR10638:SF71">
    <property type="entry name" value="AMINE OXIDASE"/>
    <property type="match status" value="1"/>
</dbReference>
<evidence type="ECO:0000256" key="4">
    <source>
        <dbReference type="ARBA" id="ARBA00023002"/>
    </source>
</evidence>
<organism evidence="14 15">
    <name type="scientific">Panicum virgatum</name>
    <name type="common">Blackwell switchgrass</name>
    <dbReference type="NCBI Taxonomy" id="38727"/>
    <lineage>
        <taxon>Eukaryota</taxon>
        <taxon>Viridiplantae</taxon>
        <taxon>Streptophyta</taxon>
        <taxon>Embryophyta</taxon>
        <taxon>Tracheophyta</taxon>
        <taxon>Spermatophyta</taxon>
        <taxon>Magnoliopsida</taxon>
        <taxon>Liliopsida</taxon>
        <taxon>Poales</taxon>
        <taxon>Poaceae</taxon>
        <taxon>PACMAD clade</taxon>
        <taxon>Panicoideae</taxon>
        <taxon>Panicodae</taxon>
        <taxon>Paniceae</taxon>
        <taxon>Panicinae</taxon>
        <taxon>Panicum</taxon>
        <taxon>Panicum sect. Hiantes</taxon>
    </lineage>
</organism>
<dbReference type="GO" id="GO:0005507">
    <property type="term" value="F:copper ion binding"/>
    <property type="evidence" value="ECO:0007669"/>
    <property type="project" value="InterPro"/>
</dbReference>
<comment type="cofactor">
    <cofactor evidence="9">
        <name>Cu cation</name>
        <dbReference type="ChEBI" id="CHEBI:23378"/>
    </cofactor>
    <text evidence="9">Contains 1 topaquinone per subunit.</text>
</comment>
<dbReference type="InterPro" id="IPR036460">
    <property type="entry name" value="Cu_amine_oxidase_C_sf"/>
</dbReference>
<gene>
    <name evidence="14" type="ORF">PVAP13_2NG549200</name>
</gene>
<dbReference type="SUPFAM" id="SSF49998">
    <property type="entry name" value="Amine oxidase catalytic domain"/>
    <property type="match status" value="1"/>
</dbReference>
<keyword evidence="6" id="KW-1015">Disulfide bond</keyword>
<feature type="modified residue" description="2',4',5'-topaquinone" evidence="8">
    <location>
        <position position="424"/>
    </location>
</feature>
<evidence type="ECO:0000313" key="14">
    <source>
        <dbReference type="EMBL" id="KAG2637855.1"/>
    </source>
</evidence>
<reference evidence="14" key="1">
    <citation type="submission" date="2020-05" db="EMBL/GenBank/DDBJ databases">
        <title>WGS assembly of Panicum virgatum.</title>
        <authorList>
            <person name="Lovell J.T."/>
            <person name="Jenkins J."/>
            <person name="Shu S."/>
            <person name="Juenger T.E."/>
            <person name="Schmutz J."/>
        </authorList>
    </citation>
    <scope>NUCLEOTIDE SEQUENCE</scope>
    <source>
        <strain evidence="14">AP13</strain>
    </source>
</reference>
<dbReference type="GO" id="GO:0009308">
    <property type="term" value="P:amine metabolic process"/>
    <property type="evidence" value="ECO:0007669"/>
    <property type="project" value="UniProtKB-UniRule"/>
</dbReference>
<dbReference type="InterPro" id="IPR015800">
    <property type="entry name" value="Cu_amine_oxidase_N2"/>
</dbReference>
<feature type="domain" description="Copper amine oxidase catalytic" evidence="11">
    <location>
        <begin position="259"/>
        <end position="677"/>
    </location>
</feature>
<proteinExistence type="inferred from homology"/>
<name>A0A8T0VSQ3_PANVG</name>
<evidence type="ECO:0000256" key="3">
    <source>
        <dbReference type="ARBA" id="ARBA00022772"/>
    </source>
</evidence>
<dbReference type="Gene3D" id="2.70.98.20">
    <property type="entry name" value="Copper amine oxidase, catalytic domain"/>
    <property type="match status" value="1"/>
</dbReference>
<keyword evidence="10" id="KW-0732">Signal</keyword>
<evidence type="ECO:0000256" key="10">
    <source>
        <dbReference type="SAM" id="SignalP"/>
    </source>
</evidence>
<evidence type="ECO:0000259" key="11">
    <source>
        <dbReference type="Pfam" id="PF01179"/>
    </source>
</evidence>
<dbReference type="OrthoDB" id="5379943at2759"/>
<keyword evidence="15" id="KW-1185">Reference proteome</keyword>
<evidence type="ECO:0000259" key="13">
    <source>
        <dbReference type="Pfam" id="PF02728"/>
    </source>
</evidence>
<feature type="chain" id="PRO_5035928158" description="Amine oxidase" evidence="10">
    <location>
        <begin position="19"/>
        <end position="695"/>
    </location>
</feature>
<dbReference type="InterPro" id="IPR015798">
    <property type="entry name" value="Cu_amine_oxidase_C"/>
</dbReference>
<evidence type="ECO:0000256" key="5">
    <source>
        <dbReference type="ARBA" id="ARBA00023008"/>
    </source>
</evidence>
<dbReference type="EMBL" id="CM029040">
    <property type="protein sequence ID" value="KAG2637855.1"/>
    <property type="molecule type" value="Genomic_DNA"/>
</dbReference>
<keyword evidence="5 9" id="KW-0186">Copper</keyword>
<evidence type="ECO:0000256" key="1">
    <source>
        <dbReference type="ARBA" id="ARBA00007983"/>
    </source>
</evidence>
<comment type="similarity">
    <text evidence="1 9">Belongs to the copper/topaquinone oxidase family.</text>
</comment>
<evidence type="ECO:0000256" key="8">
    <source>
        <dbReference type="PIRSR" id="PIRSR600269-51"/>
    </source>
</evidence>
<comment type="PTM">
    <text evidence="8 9">Topaquinone (TPQ) is generated by copper-dependent autoxidation of a specific tyrosyl residue.</text>
</comment>
<dbReference type="Pfam" id="PF01179">
    <property type="entry name" value="Cu_amine_oxid"/>
    <property type="match status" value="1"/>
</dbReference>
<evidence type="ECO:0000256" key="9">
    <source>
        <dbReference type="RuleBase" id="RU000672"/>
    </source>
</evidence>